<dbReference type="InterPro" id="IPR022580">
    <property type="entry name" value="DUF2639"/>
</dbReference>
<accession>A0A6I2MBI7</accession>
<dbReference type="AlphaFoldDB" id="A0A6I2MBI7"/>
<dbReference type="Proteomes" id="UP000441585">
    <property type="component" value="Unassembled WGS sequence"/>
</dbReference>
<keyword evidence="2" id="KW-1185">Reference proteome</keyword>
<protein>
    <submittedName>
        <fullName evidence="1">DUF2639 domain-containing protein</fullName>
    </submittedName>
</protein>
<dbReference type="RefSeq" id="WP_083328252.1">
    <property type="nucleotide sequence ID" value="NZ_CAJFZX010000006.1"/>
</dbReference>
<evidence type="ECO:0000313" key="2">
    <source>
        <dbReference type="Proteomes" id="UP000441585"/>
    </source>
</evidence>
<reference evidence="1 2" key="1">
    <citation type="submission" date="2019-11" db="EMBL/GenBank/DDBJ databases">
        <title>Bacillus idriensis genome.</title>
        <authorList>
            <person name="Konopka E.N."/>
            <person name="Newman J.D."/>
        </authorList>
    </citation>
    <scope>NUCLEOTIDE SEQUENCE [LARGE SCALE GENOMIC DNA]</scope>
    <source>
        <strain evidence="1 2">DSM 19097</strain>
    </source>
</reference>
<name>A0A6I2MBI7_9BACI</name>
<sequence>MAYYGSKGWYVKKLREIGITKHPIERRKLKLYKTFVLRNLYFQFTQETDETS</sequence>
<dbReference type="Pfam" id="PF11121">
    <property type="entry name" value="DUF2639"/>
    <property type="match status" value="1"/>
</dbReference>
<proteinExistence type="predicted"/>
<dbReference type="EMBL" id="WKKF01000001">
    <property type="protein sequence ID" value="MRX53781.1"/>
    <property type="molecule type" value="Genomic_DNA"/>
</dbReference>
<gene>
    <name evidence="1" type="ORF">GJU41_07325</name>
</gene>
<evidence type="ECO:0000313" key="1">
    <source>
        <dbReference type="EMBL" id="MRX53781.1"/>
    </source>
</evidence>
<organism evidence="1 2">
    <name type="scientific">Metabacillus idriensis</name>
    <dbReference type="NCBI Taxonomy" id="324768"/>
    <lineage>
        <taxon>Bacteria</taxon>
        <taxon>Bacillati</taxon>
        <taxon>Bacillota</taxon>
        <taxon>Bacilli</taxon>
        <taxon>Bacillales</taxon>
        <taxon>Bacillaceae</taxon>
        <taxon>Metabacillus</taxon>
    </lineage>
</organism>
<comment type="caution">
    <text evidence="1">The sequence shown here is derived from an EMBL/GenBank/DDBJ whole genome shotgun (WGS) entry which is preliminary data.</text>
</comment>